<dbReference type="EMBL" id="QLSZ01000012">
    <property type="protein sequence ID" value="RAR70140.1"/>
    <property type="molecule type" value="Genomic_DNA"/>
</dbReference>
<gene>
    <name evidence="2" type="ORF">CLV55_11252</name>
</gene>
<keyword evidence="1" id="KW-0472">Membrane</keyword>
<dbReference type="Pfam" id="PF03988">
    <property type="entry name" value="DUF347"/>
    <property type="match status" value="1"/>
</dbReference>
<accession>A0A328Y964</accession>
<keyword evidence="1" id="KW-1133">Transmembrane helix</keyword>
<sequence>MYNFVITELENRIILRNTITYQDKKTKHQNIMKHLPKISIFYWVLIVSANTLGETSGDLISQTFNLGYDGGTILLLLLFSMALMGLIYTKNQKSLLY</sequence>
<reference evidence="2 3" key="1">
    <citation type="submission" date="2018-06" db="EMBL/GenBank/DDBJ databases">
        <title>Genomic Encyclopedia of Archaeal and Bacterial Type Strains, Phase II (KMG-II): from individual species to whole genera.</title>
        <authorList>
            <person name="Goeker M."/>
        </authorList>
    </citation>
    <scope>NUCLEOTIDE SEQUENCE [LARGE SCALE GENOMIC DNA]</scope>
    <source>
        <strain evidence="2 3">DSM 25663</strain>
    </source>
</reference>
<dbReference type="InterPro" id="IPR007136">
    <property type="entry name" value="DUF347"/>
</dbReference>
<keyword evidence="3" id="KW-1185">Reference proteome</keyword>
<feature type="transmembrane region" description="Helical" evidence="1">
    <location>
        <begin position="72"/>
        <end position="89"/>
    </location>
</feature>
<evidence type="ECO:0000313" key="2">
    <source>
        <dbReference type="EMBL" id="RAR70140.1"/>
    </source>
</evidence>
<dbReference type="Proteomes" id="UP000248840">
    <property type="component" value="Unassembled WGS sequence"/>
</dbReference>
<feature type="transmembrane region" description="Helical" evidence="1">
    <location>
        <begin position="34"/>
        <end position="52"/>
    </location>
</feature>
<evidence type="ECO:0000313" key="3">
    <source>
        <dbReference type="Proteomes" id="UP000248840"/>
    </source>
</evidence>
<organism evidence="2 3">
    <name type="scientific">Flavobacterium aciduliphilum</name>
    <dbReference type="NCBI Taxonomy" id="1101402"/>
    <lineage>
        <taxon>Bacteria</taxon>
        <taxon>Pseudomonadati</taxon>
        <taxon>Bacteroidota</taxon>
        <taxon>Flavobacteriia</taxon>
        <taxon>Flavobacteriales</taxon>
        <taxon>Flavobacteriaceae</taxon>
        <taxon>Flavobacterium</taxon>
    </lineage>
</organism>
<keyword evidence="1" id="KW-0812">Transmembrane</keyword>
<protein>
    <submittedName>
        <fullName evidence="2">Repeat uncharacterized protein DUF347</fullName>
    </submittedName>
</protein>
<comment type="caution">
    <text evidence="2">The sequence shown here is derived from an EMBL/GenBank/DDBJ whole genome shotgun (WGS) entry which is preliminary data.</text>
</comment>
<name>A0A328Y964_9FLAO</name>
<proteinExistence type="predicted"/>
<evidence type="ECO:0000256" key="1">
    <source>
        <dbReference type="SAM" id="Phobius"/>
    </source>
</evidence>
<dbReference type="AlphaFoldDB" id="A0A328Y964"/>